<dbReference type="PROSITE" id="PS50943">
    <property type="entry name" value="HTH_CROC1"/>
    <property type="match status" value="1"/>
</dbReference>
<dbReference type="Gene3D" id="1.10.260.40">
    <property type="entry name" value="lambda repressor-like DNA-binding domains"/>
    <property type="match status" value="1"/>
</dbReference>
<dbReference type="InterPro" id="IPR022452">
    <property type="entry name" value="MqsA"/>
</dbReference>
<protein>
    <recommendedName>
        <fullName evidence="1">HTH cro/C1-type domain-containing protein</fullName>
    </recommendedName>
</protein>
<dbReference type="NCBIfam" id="TIGR03830">
    <property type="entry name" value="CxxCG_CxxCG_HTH"/>
    <property type="match status" value="1"/>
</dbReference>
<name>A0AAU9E6I9_9FIRM</name>
<dbReference type="RefSeq" id="WP_338535915.1">
    <property type="nucleotide sequence ID" value="NZ_AP028654.1"/>
</dbReference>
<accession>A0AAU9E6I9</accession>
<dbReference type="Pfam" id="PF15731">
    <property type="entry name" value="MqsA_antitoxin"/>
    <property type="match status" value="1"/>
</dbReference>
<gene>
    <name evidence="2" type="ORF">HLPR_26550</name>
</gene>
<keyword evidence="3" id="KW-1185">Reference proteome</keyword>
<dbReference type="InterPro" id="IPR032758">
    <property type="entry name" value="MqsA/HigA-2"/>
</dbReference>
<proteinExistence type="predicted"/>
<dbReference type="CDD" id="cd00093">
    <property type="entry name" value="HTH_XRE"/>
    <property type="match status" value="1"/>
</dbReference>
<reference evidence="2 3" key="1">
    <citation type="submission" date="2023-08" db="EMBL/GenBank/DDBJ databases">
        <title>Helicovermis profunda gen. nov., sp. nov., a novel mesophilic, fermentative bacterium within the Bacillota from a deep-sea hydrothermal vent chimney.</title>
        <authorList>
            <person name="Miyazaki U."/>
            <person name="Mizutani D."/>
            <person name="Hashimoto Y."/>
            <person name="Tame A."/>
            <person name="Sawayama S."/>
            <person name="Miyazaki J."/>
            <person name="Takai K."/>
            <person name="Nakagawa S."/>
        </authorList>
    </citation>
    <scope>NUCLEOTIDE SEQUENCE [LARGE SCALE GENOMIC DNA]</scope>
    <source>
        <strain evidence="2 3">S502</strain>
    </source>
</reference>
<evidence type="ECO:0000259" key="1">
    <source>
        <dbReference type="PROSITE" id="PS50943"/>
    </source>
</evidence>
<sequence length="151" mass="18150">MKKIKSEKKLCLICMEEHEVDTVEVIDNEIYKGEEVEFKSIYEYCFHADEYLETEEMIKANSLSMKDAYRKKVGLLTSSEIINIREKYGVSQKDFSEILDWGRATITRYENHQVQDRAHDDVLRKIDSDPKWFLDVDRHFIYYYNTYYSSK</sequence>
<dbReference type="InterPro" id="IPR001387">
    <property type="entry name" value="Cro/C1-type_HTH"/>
</dbReference>
<dbReference type="Proteomes" id="UP001321786">
    <property type="component" value="Chromosome"/>
</dbReference>
<dbReference type="EMBL" id="AP028654">
    <property type="protein sequence ID" value="BEP30324.1"/>
    <property type="molecule type" value="Genomic_DNA"/>
</dbReference>
<dbReference type="KEGG" id="hprf:HLPR_26550"/>
<dbReference type="GO" id="GO:0003677">
    <property type="term" value="F:DNA binding"/>
    <property type="evidence" value="ECO:0007669"/>
    <property type="project" value="InterPro"/>
</dbReference>
<dbReference type="AlphaFoldDB" id="A0AAU9E6I9"/>
<evidence type="ECO:0000313" key="3">
    <source>
        <dbReference type="Proteomes" id="UP001321786"/>
    </source>
</evidence>
<evidence type="ECO:0000313" key="2">
    <source>
        <dbReference type="EMBL" id="BEP30324.1"/>
    </source>
</evidence>
<dbReference type="SUPFAM" id="SSF47413">
    <property type="entry name" value="lambda repressor-like DNA-binding domains"/>
    <property type="match status" value="1"/>
</dbReference>
<feature type="domain" description="HTH cro/C1-type" evidence="1">
    <location>
        <begin position="81"/>
        <end position="111"/>
    </location>
</feature>
<dbReference type="InterPro" id="IPR010982">
    <property type="entry name" value="Lambda_DNA-bd_dom_sf"/>
</dbReference>
<organism evidence="2 3">
    <name type="scientific">Helicovermis profundi</name>
    <dbReference type="NCBI Taxonomy" id="3065157"/>
    <lineage>
        <taxon>Bacteria</taxon>
        <taxon>Bacillati</taxon>
        <taxon>Bacillota</taxon>
        <taxon>Clostridia</taxon>
        <taxon>Helicovermis</taxon>
    </lineage>
</organism>